<dbReference type="Proteomes" id="UP000218677">
    <property type="component" value="Unassembled WGS sequence"/>
</dbReference>
<dbReference type="GO" id="GO:0004061">
    <property type="term" value="F:arylformamidase activity"/>
    <property type="evidence" value="ECO:0007669"/>
    <property type="project" value="InterPro"/>
</dbReference>
<protein>
    <submittedName>
        <fullName evidence="1">Cyclase</fullName>
    </submittedName>
</protein>
<dbReference type="OrthoDB" id="7067800at2"/>
<keyword evidence="2" id="KW-1185">Reference proteome</keyword>
<dbReference type="AlphaFoldDB" id="A0A2A4HQW5"/>
<sequence>MSKRWSKRPEGANWGDFGENDQLGRLNLIDQAKVLQGAAEIRTGKTFCLSLPLDYPGGNLLSPVRFPPQLRPVIRNDEPYYNYEWRKKDAKLTDIAADDVVLLHTQYSTQWDGLAHRGSLFDVNGDNQPEPVYYNGFSAGKDIILSDDSSVAAHALGIEKMAAHGVQGRGVLVDLFSHCGDFPRKEVGYDDLMRILEADGIVVERGDILCLWTGLDRMILGMKKQPDSSLKEACAVLDGHDKRLLQWITDSGIAAIASDNLAIENVGIAIPDCCTTTLPLHEHCLFKLGIHLGELWHLAELAAWLKANGRSRFMLTAPPLRLTGAVGSPVTPIATV</sequence>
<dbReference type="GO" id="GO:0019441">
    <property type="term" value="P:L-tryptophan catabolic process to kynurenine"/>
    <property type="evidence" value="ECO:0007669"/>
    <property type="project" value="InterPro"/>
</dbReference>
<evidence type="ECO:0000313" key="2">
    <source>
        <dbReference type="Proteomes" id="UP000218677"/>
    </source>
</evidence>
<dbReference type="InterPro" id="IPR007325">
    <property type="entry name" value="KFase/CYL"/>
</dbReference>
<dbReference type="EMBL" id="NWUX01000003">
    <property type="protein sequence ID" value="PCF96493.1"/>
    <property type="molecule type" value="Genomic_DNA"/>
</dbReference>
<dbReference type="Pfam" id="PF04199">
    <property type="entry name" value="Cyclase"/>
    <property type="match status" value="1"/>
</dbReference>
<organism evidence="1 2">
    <name type="scientific">Vreelandella nigrificans</name>
    <dbReference type="NCBI Taxonomy" id="2042704"/>
    <lineage>
        <taxon>Bacteria</taxon>
        <taxon>Pseudomonadati</taxon>
        <taxon>Pseudomonadota</taxon>
        <taxon>Gammaproteobacteria</taxon>
        <taxon>Oceanospirillales</taxon>
        <taxon>Halomonadaceae</taxon>
        <taxon>Vreelandella</taxon>
    </lineage>
</organism>
<reference evidence="2" key="1">
    <citation type="submission" date="2017-09" db="EMBL/GenBank/DDBJ databases">
        <authorList>
            <person name="Cho G.-S."/>
            <person name="Oguntoyinbo F.A."/>
            <person name="Cnockaert M."/>
            <person name="Kabisch J."/>
            <person name="Neve H."/>
            <person name="Bockelmann W."/>
            <person name="Wenning M."/>
            <person name="Franz C.M."/>
            <person name="Vandamme P."/>
        </authorList>
    </citation>
    <scope>NUCLEOTIDE SEQUENCE [LARGE SCALE GENOMIC DNA]</scope>
    <source>
        <strain evidence="2">MBT G8648</strain>
    </source>
</reference>
<evidence type="ECO:0000313" key="1">
    <source>
        <dbReference type="EMBL" id="PCF96493.1"/>
    </source>
</evidence>
<dbReference type="InterPro" id="IPR037175">
    <property type="entry name" value="KFase_sf"/>
</dbReference>
<dbReference type="RefSeq" id="WP_096650633.1">
    <property type="nucleotide sequence ID" value="NZ_NWUX01000003.1"/>
</dbReference>
<dbReference type="Gene3D" id="3.50.30.50">
    <property type="entry name" value="Putative cyclase"/>
    <property type="match status" value="1"/>
</dbReference>
<dbReference type="SUPFAM" id="SSF102198">
    <property type="entry name" value="Putative cyclase"/>
    <property type="match status" value="1"/>
</dbReference>
<gene>
    <name evidence="1" type="ORF">CPA45_05575</name>
</gene>
<dbReference type="PANTHER" id="PTHR34861:SF10">
    <property type="entry name" value="CYCLASE"/>
    <property type="match status" value="1"/>
</dbReference>
<accession>A0A2A4HQW5</accession>
<comment type="caution">
    <text evidence="1">The sequence shown here is derived from an EMBL/GenBank/DDBJ whole genome shotgun (WGS) entry which is preliminary data.</text>
</comment>
<proteinExistence type="predicted"/>
<name>A0A2A4HQW5_9GAMM</name>
<dbReference type="PANTHER" id="PTHR34861">
    <property type="match status" value="1"/>
</dbReference>